<protein>
    <submittedName>
        <fullName evidence="2">Uncharacterized protein</fullName>
    </submittedName>
</protein>
<dbReference type="EMBL" id="JAUEPS010000051">
    <property type="protein sequence ID" value="KAK0445006.1"/>
    <property type="molecule type" value="Genomic_DNA"/>
</dbReference>
<organism evidence="2 3">
    <name type="scientific">Armillaria tabescens</name>
    <name type="common">Ringless honey mushroom</name>
    <name type="synonym">Agaricus tabescens</name>
    <dbReference type="NCBI Taxonomy" id="1929756"/>
    <lineage>
        <taxon>Eukaryota</taxon>
        <taxon>Fungi</taxon>
        <taxon>Dikarya</taxon>
        <taxon>Basidiomycota</taxon>
        <taxon>Agaricomycotina</taxon>
        <taxon>Agaricomycetes</taxon>
        <taxon>Agaricomycetidae</taxon>
        <taxon>Agaricales</taxon>
        <taxon>Marasmiineae</taxon>
        <taxon>Physalacriaceae</taxon>
        <taxon>Desarmillaria</taxon>
    </lineage>
</organism>
<evidence type="ECO:0000313" key="3">
    <source>
        <dbReference type="Proteomes" id="UP001175211"/>
    </source>
</evidence>
<feature type="region of interest" description="Disordered" evidence="1">
    <location>
        <begin position="333"/>
        <end position="369"/>
    </location>
</feature>
<dbReference type="AlphaFoldDB" id="A0AA39MS23"/>
<sequence length="369" mass="40029">MFKGRRRSSNAVYFHSASRNAPEGRSGGDKEEEGDGERHGQGGKQTKSEWFVDDVEDGEISPGWHPSEPGGGGFEFTVRPFTSRQRLMPKSTSPAGTEWKSVADEEEEGNLDEQRFSLVSIMEPSKRDLPIDLKRMSMLWTHGNIFRALPSPTTNSPPSTPDTEVPPTQSIPLTPARAPRLDITTTTITVHSPSPSPISAVVSASATWSILEMYGVSPESPMTERVPPGQQHLAKQISSPFLQVPGASNAPSLSIAAQPSSDIPPVPPIPKHLRSGSQRSIRPLPAVPSACPSSTSKHVPSRVQIARTPVLHGPRPRSNTLPTNRRPVMETIQMPSPSISDPGGHYAACTPESATRRPRLPIRRGDQRD</sequence>
<keyword evidence="3" id="KW-1185">Reference proteome</keyword>
<dbReference type="Proteomes" id="UP001175211">
    <property type="component" value="Unassembled WGS sequence"/>
</dbReference>
<evidence type="ECO:0000256" key="1">
    <source>
        <dbReference type="SAM" id="MobiDB-lite"/>
    </source>
</evidence>
<comment type="caution">
    <text evidence="2">The sequence shown here is derived from an EMBL/GenBank/DDBJ whole genome shotgun (WGS) entry which is preliminary data.</text>
</comment>
<feature type="compositionally biased region" description="Polar residues" evidence="1">
    <location>
        <begin position="80"/>
        <end position="95"/>
    </location>
</feature>
<dbReference type="GeneID" id="85353624"/>
<dbReference type="RefSeq" id="XP_060325353.1">
    <property type="nucleotide sequence ID" value="XM_060470076.1"/>
</dbReference>
<feature type="region of interest" description="Disordered" evidence="1">
    <location>
        <begin position="149"/>
        <end position="176"/>
    </location>
</feature>
<proteinExistence type="predicted"/>
<gene>
    <name evidence="2" type="ORF">EV420DRAFT_1484437</name>
</gene>
<name>A0AA39MS23_ARMTA</name>
<evidence type="ECO:0000313" key="2">
    <source>
        <dbReference type="EMBL" id="KAK0445006.1"/>
    </source>
</evidence>
<reference evidence="2" key="1">
    <citation type="submission" date="2023-06" db="EMBL/GenBank/DDBJ databases">
        <authorList>
            <consortium name="Lawrence Berkeley National Laboratory"/>
            <person name="Ahrendt S."/>
            <person name="Sahu N."/>
            <person name="Indic B."/>
            <person name="Wong-Bajracharya J."/>
            <person name="Merenyi Z."/>
            <person name="Ke H.-M."/>
            <person name="Monk M."/>
            <person name="Kocsube S."/>
            <person name="Drula E."/>
            <person name="Lipzen A."/>
            <person name="Balint B."/>
            <person name="Henrissat B."/>
            <person name="Andreopoulos B."/>
            <person name="Martin F.M."/>
            <person name="Harder C.B."/>
            <person name="Rigling D."/>
            <person name="Ford K.L."/>
            <person name="Foster G.D."/>
            <person name="Pangilinan J."/>
            <person name="Papanicolaou A."/>
            <person name="Barry K."/>
            <person name="LaButti K."/>
            <person name="Viragh M."/>
            <person name="Koriabine M."/>
            <person name="Yan M."/>
            <person name="Riley R."/>
            <person name="Champramary S."/>
            <person name="Plett K.L."/>
            <person name="Tsai I.J."/>
            <person name="Slot J."/>
            <person name="Sipos G."/>
            <person name="Plett J."/>
            <person name="Nagy L.G."/>
            <person name="Grigoriev I.V."/>
        </authorList>
    </citation>
    <scope>NUCLEOTIDE SEQUENCE</scope>
    <source>
        <strain evidence="2">CCBAS 213</strain>
    </source>
</reference>
<accession>A0AA39MS23</accession>
<feature type="region of interest" description="Disordered" evidence="1">
    <location>
        <begin position="1"/>
        <end position="108"/>
    </location>
</feature>